<organism evidence="6 7">
    <name type="scientific">Tritrichomonas musculus</name>
    <dbReference type="NCBI Taxonomy" id="1915356"/>
    <lineage>
        <taxon>Eukaryota</taxon>
        <taxon>Metamonada</taxon>
        <taxon>Parabasalia</taxon>
        <taxon>Tritrichomonadida</taxon>
        <taxon>Tritrichomonadidae</taxon>
        <taxon>Tritrichomonas</taxon>
    </lineage>
</organism>
<protein>
    <recommendedName>
        <fullName evidence="5">Protein kinase domain-containing protein</fullName>
    </recommendedName>
</protein>
<evidence type="ECO:0000256" key="2">
    <source>
        <dbReference type="ARBA" id="ARBA00022840"/>
    </source>
</evidence>
<keyword evidence="2 3" id="KW-0067">ATP-binding</keyword>
<feature type="region of interest" description="Disordered" evidence="4">
    <location>
        <begin position="150"/>
        <end position="199"/>
    </location>
</feature>
<evidence type="ECO:0000259" key="5">
    <source>
        <dbReference type="PROSITE" id="PS50011"/>
    </source>
</evidence>
<sequence>MEFKVTASEKNSNRAESEVITANNFKAENKIEKAIDKYKNAIYFFIYAIEDTPKDTQKQFFQYRIKQVQELLNQAESEIHRVPSRLNELMLYASNPANKSQILRTTEALSLTSTVVYPRFDDSRPSLSKFGNYPSYPNYQSPSFPPVVPKIEPVNFPEPQKHSADQMPYDPSIYPSIPIEPPSNLINSTYSPQSQSPIPQQYQNIPFQAQPSYSNVPQQQQGIINIQQVQPNQEGSKLRRYNSTQPDQSILNQSQPSIRPQPNVQQPPHSGPSRFPKTPSHSSTSSSNTHHQKAATLISERVINMNDFEKMKILGHGSFGNVYLAKEKSTGNLFAVKELISIESSEDQVSFLREVEALAQAVYPAILHLRGFSINPVPAIVTEYLPGGSLQDVINGNKAMDYTQRIKALYGVASAMCYLHERLNIVHRDLKPANVILNKKLEPVVCDFGLAKMMKKMAMKQTQKAGSPVYMAPELLSGKEYTNKVDVYSFGILCYELLSQILAFDKITEIMVLIQQVVNGVRPDMNNTDISQCFRELITRCWSNESDKRPSFKEIVRELRKDQYLEGIDKNAFNDYLSILRKSE</sequence>
<dbReference type="PROSITE" id="PS00107">
    <property type="entry name" value="PROTEIN_KINASE_ATP"/>
    <property type="match status" value="1"/>
</dbReference>
<dbReference type="Pfam" id="PF00069">
    <property type="entry name" value="Pkinase"/>
    <property type="match status" value="1"/>
</dbReference>
<dbReference type="InterPro" id="IPR011009">
    <property type="entry name" value="Kinase-like_dom_sf"/>
</dbReference>
<dbReference type="CDD" id="cd13999">
    <property type="entry name" value="STKc_MAP3K-like"/>
    <property type="match status" value="1"/>
</dbReference>
<dbReference type="InterPro" id="IPR000719">
    <property type="entry name" value="Prot_kinase_dom"/>
</dbReference>
<dbReference type="PROSITE" id="PS50011">
    <property type="entry name" value="PROTEIN_KINASE_DOM"/>
    <property type="match status" value="1"/>
</dbReference>
<dbReference type="PROSITE" id="PS00108">
    <property type="entry name" value="PROTEIN_KINASE_ST"/>
    <property type="match status" value="1"/>
</dbReference>
<dbReference type="PANTHER" id="PTHR44329:SF214">
    <property type="entry name" value="PROTEIN KINASE DOMAIN-CONTAINING PROTEIN"/>
    <property type="match status" value="1"/>
</dbReference>
<dbReference type="EMBL" id="JAPFFF010000003">
    <property type="protein sequence ID" value="KAK8894771.1"/>
    <property type="molecule type" value="Genomic_DNA"/>
</dbReference>
<dbReference type="InterPro" id="IPR051681">
    <property type="entry name" value="Ser/Thr_Kinases-Pseudokinases"/>
</dbReference>
<accession>A0ABR2KVG4</accession>
<feature type="compositionally biased region" description="Low complexity" evidence="4">
    <location>
        <begin position="278"/>
        <end position="289"/>
    </location>
</feature>
<dbReference type="InterPro" id="IPR008271">
    <property type="entry name" value="Ser/Thr_kinase_AS"/>
</dbReference>
<dbReference type="SMART" id="SM00220">
    <property type="entry name" value="S_TKc"/>
    <property type="match status" value="1"/>
</dbReference>
<feature type="compositionally biased region" description="Low complexity" evidence="4">
    <location>
        <begin position="188"/>
        <end position="199"/>
    </location>
</feature>
<dbReference type="InterPro" id="IPR017441">
    <property type="entry name" value="Protein_kinase_ATP_BS"/>
</dbReference>
<proteinExistence type="predicted"/>
<reference evidence="6 7" key="1">
    <citation type="submission" date="2024-04" db="EMBL/GenBank/DDBJ databases">
        <title>Tritrichomonas musculus Genome.</title>
        <authorList>
            <person name="Alves-Ferreira E."/>
            <person name="Grigg M."/>
            <person name="Lorenzi H."/>
            <person name="Galac M."/>
        </authorList>
    </citation>
    <scope>NUCLEOTIDE SEQUENCE [LARGE SCALE GENOMIC DNA]</scope>
    <source>
        <strain evidence="6 7">EAF2021</strain>
    </source>
</reference>
<feature type="region of interest" description="Disordered" evidence="4">
    <location>
        <begin position="246"/>
        <end position="293"/>
    </location>
</feature>
<name>A0ABR2KVG4_9EUKA</name>
<comment type="caution">
    <text evidence="6">The sequence shown here is derived from an EMBL/GenBank/DDBJ whole genome shotgun (WGS) entry which is preliminary data.</text>
</comment>
<evidence type="ECO:0000256" key="1">
    <source>
        <dbReference type="ARBA" id="ARBA00022741"/>
    </source>
</evidence>
<evidence type="ECO:0000256" key="3">
    <source>
        <dbReference type="PROSITE-ProRule" id="PRU10141"/>
    </source>
</evidence>
<dbReference type="PANTHER" id="PTHR44329">
    <property type="entry name" value="SERINE/THREONINE-PROTEIN KINASE TNNI3K-RELATED"/>
    <property type="match status" value="1"/>
</dbReference>
<dbReference type="Gene3D" id="1.10.510.10">
    <property type="entry name" value="Transferase(Phosphotransferase) domain 1"/>
    <property type="match status" value="1"/>
</dbReference>
<keyword evidence="7" id="KW-1185">Reference proteome</keyword>
<feature type="compositionally biased region" description="Polar residues" evidence="4">
    <location>
        <begin position="246"/>
        <end position="268"/>
    </location>
</feature>
<dbReference type="InterPro" id="IPR036181">
    <property type="entry name" value="MIT_dom_sf"/>
</dbReference>
<dbReference type="Proteomes" id="UP001470230">
    <property type="component" value="Unassembled WGS sequence"/>
</dbReference>
<gene>
    <name evidence="6" type="ORF">M9Y10_023208</name>
</gene>
<feature type="binding site" evidence="3">
    <location>
        <position position="337"/>
    </location>
    <ligand>
        <name>ATP</name>
        <dbReference type="ChEBI" id="CHEBI:30616"/>
    </ligand>
</feature>
<dbReference type="SUPFAM" id="SSF116846">
    <property type="entry name" value="MIT domain"/>
    <property type="match status" value="1"/>
</dbReference>
<evidence type="ECO:0000313" key="6">
    <source>
        <dbReference type="EMBL" id="KAK8894771.1"/>
    </source>
</evidence>
<evidence type="ECO:0000256" key="4">
    <source>
        <dbReference type="SAM" id="MobiDB-lite"/>
    </source>
</evidence>
<feature type="domain" description="Protein kinase" evidence="5">
    <location>
        <begin position="308"/>
        <end position="565"/>
    </location>
</feature>
<evidence type="ECO:0000313" key="7">
    <source>
        <dbReference type="Proteomes" id="UP001470230"/>
    </source>
</evidence>
<keyword evidence="1 3" id="KW-0547">Nucleotide-binding</keyword>
<dbReference type="SUPFAM" id="SSF56112">
    <property type="entry name" value="Protein kinase-like (PK-like)"/>
    <property type="match status" value="1"/>
</dbReference>
<feature type="compositionally biased region" description="Low complexity" evidence="4">
    <location>
        <begin position="168"/>
        <end position="177"/>
    </location>
</feature>